<evidence type="ECO:0000256" key="1">
    <source>
        <dbReference type="SAM" id="MobiDB-lite"/>
    </source>
</evidence>
<evidence type="ECO:0000313" key="3">
    <source>
        <dbReference type="Proteomes" id="UP001497516"/>
    </source>
</evidence>
<dbReference type="Proteomes" id="UP001497516">
    <property type="component" value="Chromosome 6"/>
</dbReference>
<dbReference type="AlphaFoldDB" id="A0AAV2F645"/>
<proteinExistence type="predicted"/>
<organism evidence="2 3">
    <name type="scientific">Linum trigynum</name>
    <dbReference type="NCBI Taxonomy" id="586398"/>
    <lineage>
        <taxon>Eukaryota</taxon>
        <taxon>Viridiplantae</taxon>
        <taxon>Streptophyta</taxon>
        <taxon>Embryophyta</taxon>
        <taxon>Tracheophyta</taxon>
        <taxon>Spermatophyta</taxon>
        <taxon>Magnoliopsida</taxon>
        <taxon>eudicotyledons</taxon>
        <taxon>Gunneridae</taxon>
        <taxon>Pentapetalae</taxon>
        <taxon>rosids</taxon>
        <taxon>fabids</taxon>
        <taxon>Malpighiales</taxon>
        <taxon>Linaceae</taxon>
        <taxon>Linum</taxon>
    </lineage>
</organism>
<sequence length="105" mass="11295">MEEGDLRISNNCSDPCLFLSSSLFLHNDGWWCSQEWELRDGGLEEWRSPRGVLGKPVIRGRAGGDGIFAPEVAVVGGFSDPGRSRGRGTDAGKPSPIRPVANPGE</sequence>
<keyword evidence="3" id="KW-1185">Reference proteome</keyword>
<accession>A0AAV2F645</accession>
<protein>
    <submittedName>
        <fullName evidence="2">Uncharacterized protein</fullName>
    </submittedName>
</protein>
<reference evidence="2 3" key="1">
    <citation type="submission" date="2024-04" db="EMBL/GenBank/DDBJ databases">
        <authorList>
            <person name="Fracassetti M."/>
        </authorList>
    </citation>
    <scope>NUCLEOTIDE SEQUENCE [LARGE SCALE GENOMIC DNA]</scope>
</reference>
<evidence type="ECO:0000313" key="2">
    <source>
        <dbReference type="EMBL" id="CAL1392945.1"/>
    </source>
</evidence>
<gene>
    <name evidence="2" type="ORF">LTRI10_LOCUS33557</name>
</gene>
<dbReference type="EMBL" id="OZ034819">
    <property type="protein sequence ID" value="CAL1392945.1"/>
    <property type="molecule type" value="Genomic_DNA"/>
</dbReference>
<name>A0AAV2F645_9ROSI</name>
<feature type="region of interest" description="Disordered" evidence="1">
    <location>
        <begin position="76"/>
        <end position="105"/>
    </location>
</feature>